<keyword evidence="4" id="KW-1185">Reference proteome</keyword>
<feature type="domain" description="Beta-lactamase-related" evidence="2">
    <location>
        <begin position="29"/>
        <end position="382"/>
    </location>
</feature>
<sequence>MSEVSGDTAPGFEAVREAFAASQALNPQGGAAVSAYLHGRKVVDLWGGIADPEDGRPWERDTVQVVYSTTKAVTAACAHLLAQRGELDLDAPVAEYWPEFAAHGKDRVPVRWLLTHQAGLPVLDRPLTPADAIAWEPVVAALAAQRPAWEPGTAHGYHAHTYGWLVGEVVRRVSGRGIGRYLADEIAAPLGLDLWIGLPESERHRVSRIIAPPVDLDALAATDLDALPEPVREVMAAYADPASLTVRSMMLFTPPLDHNDPAEQSAEMPSTNGICTARSLARFYAALIGEVDGHRVLTQETLAAATEEQTSGIDRVLRVPVRIGTGFGLPTPDAFSWYSPTAFGYPGYGGSLGFADPATGLAFGYVMNHLQDGTRDRRAAVLVDAVRSAARRRPTRRPRRSGAVRADQPGLVGDDHELGAVTGVELRQQPSDVGLHRGR</sequence>
<dbReference type="PANTHER" id="PTHR43319">
    <property type="entry name" value="BETA-LACTAMASE-RELATED"/>
    <property type="match status" value="1"/>
</dbReference>
<protein>
    <submittedName>
        <fullName evidence="3">CubicO group peptidase (Beta-lactamase class C family)</fullName>
    </submittedName>
</protein>
<dbReference type="EMBL" id="JACHND010000001">
    <property type="protein sequence ID" value="MBB4703099.1"/>
    <property type="molecule type" value="Genomic_DNA"/>
</dbReference>
<accession>A0A7W7DAQ4</accession>
<feature type="region of interest" description="Disordered" evidence="1">
    <location>
        <begin position="388"/>
        <end position="439"/>
    </location>
</feature>
<dbReference type="InterPro" id="IPR012338">
    <property type="entry name" value="Beta-lactam/transpept-like"/>
</dbReference>
<proteinExistence type="predicted"/>
<dbReference type="InterPro" id="IPR052907">
    <property type="entry name" value="Beta-lactamase/esterase"/>
</dbReference>
<dbReference type="InterPro" id="IPR001466">
    <property type="entry name" value="Beta-lactam-related"/>
</dbReference>
<evidence type="ECO:0000256" key="1">
    <source>
        <dbReference type="SAM" id="MobiDB-lite"/>
    </source>
</evidence>
<gene>
    <name evidence="3" type="ORF">BJ982_004643</name>
</gene>
<dbReference type="SUPFAM" id="SSF56601">
    <property type="entry name" value="beta-lactamase/transpeptidase-like"/>
    <property type="match status" value="1"/>
</dbReference>
<name>A0A7W7DAQ4_9ACTN</name>
<dbReference type="AlphaFoldDB" id="A0A7W7DAQ4"/>
<evidence type="ECO:0000313" key="3">
    <source>
        <dbReference type="EMBL" id="MBB4703099.1"/>
    </source>
</evidence>
<evidence type="ECO:0000313" key="4">
    <source>
        <dbReference type="Proteomes" id="UP000542210"/>
    </source>
</evidence>
<dbReference type="RefSeq" id="WP_184883312.1">
    <property type="nucleotide sequence ID" value="NZ_BOOV01000004.1"/>
</dbReference>
<organism evidence="3 4">
    <name type="scientific">Sphaerisporangium siamense</name>
    <dbReference type="NCBI Taxonomy" id="795645"/>
    <lineage>
        <taxon>Bacteria</taxon>
        <taxon>Bacillati</taxon>
        <taxon>Actinomycetota</taxon>
        <taxon>Actinomycetes</taxon>
        <taxon>Streptosporangiales</taxon>
        <taxon>Streptosporangiaceae</taxon>
        <taxon>Sphaerisporangium</taxon>
    </lineage>
</organism>
<comment type="caution">
    <text evidence="3">The sequence shown here is derived from an EMBL/GenBank/DDBJ whole genome shotgun (WGS) entry which is preliminary data.</text>
</comment>
<dbReference type="Pfam" id="PF00144">
    <property type="entry name" value="Beta-lactamase"/>
    <property type="match status" value="1"/>
</dbReference>
<dbReference type="Gene3D" id="3.40.710.10">
    <property type="entry name" value="DD-peptidase/beta-lactamase superfamily"/>
    <property type="match status" value="1"/>
</dbReference>
<feature type="compositionally biased region" description="Basic residues" evidence="1">
    <location>
        <begin position="389"/>
        <end position="402"/>
    </location>
</feature>
<dbReference type="Proteomes" id="UP000542210">
    <property type="component" value="Unassembled WGS sequence"/>
</dbReference>
<reference evidence="3 4" key="1">
    <citation type="submission" date="2020-08" db="EMBL/GenBank/DDBJ databases">
        <title>Sequencing the genomes of 1000 actinobacteria strains.</title>
        <authorList>
            <person name="Klenk H.-P."/>
        </authorList>
    </citation>
    <scope>NUCLEOTIDE SEQUENCE [LARGE SCALE GENOMIC DNA]</scope>
    <source>
        <strain evidence="3 4">DSM 45784</strain>
    </source>
</reference>
<dbReference type="PANTHER" id="PTHR43319:SF3">
    <property type="entry name" value="BETA-LACTAMASE-RELATED DOMAIN-CONTAINING PROTEIN"/>
    <property type="match status" value="1"/>
</dbReference>
<evidence type="ECO:0000259" key="2">
    <source>
        <dbReference type="Pfam" id="PF00144"/>
    </source>
</evidence>